<sequence>MGIAQTQAEDRSLDSVMQAFQAYFQPKRNVVFERHQFWTHTFVENQGIDKCVTELKIEAANCEFKDQEECLRDKIVFSITNPRLKGKLLECREITLERAIEICKAKEIISAPTTVIA</sequence>
<gene>
    <name evidence="1" type="ORF">XELAEV_18020284mg</name>
</gene>
<dbReference type="AlphaFoldDB" id="A0A974D7I4"/>
<organism evidence="1 2">
    <name type="scientific">Xenopus laevis</name>
    <name type="common">African clawed frog</name>
    <dbReference type="NCBI Taxonomy" id="8355"/>
    <lineage>
        <taxon>Eukaryota</taxon>
        <taxon>Metazoa</taxon>
        <taxon>Chordata</taxon>
        <taxon>Craniata</taxon>
        <taxon>Vertebrata</taxon>
        <taxon>Euteleostomi</taxon>
        <taxon>Amphibia</taxon>
        <taxon>Batrachia</taxon>
        <taxon>Anura</taxon>
        <taxon>Pipoidea</taxon>
        <taxon>Pipidae</taxon>
        <taxon>Xenopodinae</taxon>
        <taxon>Xenopus</taxon>
        <taxon>Xenopus</taxon>
    </lineage>
</organism>
<feature type="non-terminal residue" evidence="1">
    <location>
        <position position="117"/>
    </location>
</feature>
<protein>
    <submittedName>
        <fullName evidence="1">Uncharacterized protein</fullName>
    </submittedName>
</protein>
<name>A0A974D7I4_XENLA</name>
<accession>A0A974D7I4</accession>
<evidence type="ECO:0000313" key="2">
    <source>
        <dbReference type="Proteomes" id="UP000694892"/>
    </source>
</evidence>
<evidence type="ECO:0000313" key="1">
    <source>
        <dbReference type="EMBL" id="OCT86602.1"/>
    </source>
</evidence>
<dbReference type="Proteomes" id="UP000694892">
    <property type="component" value="Chromosome 3S"/>
</dbReference>
<reference evidence="2" key="1">
    <citation type="journal article" date="2016" name="Nature">
        <title>Genome evolution in the allotetraploid frog Xenopus laevis.</title>
        <authorList>
            <person name="Session A.M."/>
            <person name="Uno Y."/>
            <person name="Kwon T."/>
            <person name="Chapman J.A."/>
            <person name="Toyoda A."/>
            <person name="Takahashi S."/>
            <person name="Fukui A."/>
            <person name="Hikosaka A."/>
            <person name="Suzuki A."/>
            <person name="Kondo M."/>
            <person name="van Heeringen S.J."/>
            <person name="Quigley I."/>
            <person name="Heinz S."/>
            <person name="Ogino H."/>
            <person name="Ochi H."/>
            <person name="Hellsten U."/>
            <person name="Lyons J.B."/>
            <person name="Simakov O."/>
            <person name="Putnam N."/>
            <person name="Stites J."/>
            <person name="Kuroki Y."/>
            <person name="Tanaka T."/>
            <person name="Michiue T."/>
            <person name="Watanabe M."/>
            <person name="Bogdanovic O."/>
            <person name="Lister R."/>
            <person name="Georgiou G."/>
            <person name="Paranjpe S.S."/>
            <person name="van Kruijsbergen I."/>
            <person name="Shu S."/>
            <person name="Carlson J."/>
            <person name="Kinoshita T."/>
            <person name="Ohta Y."/>
            <person name="Mawaribuchi S."/>
            <person name="Jenkins J."/>
            <person name="Grimwood J."/>
            <person name="Schmutz J."/>
            <person name="Mitros T."/>
            <person name="Mozaffari S.V."/>
            <person name="Suzuki Y."/>
            <person name="Haramoto Y."/>
            <person name="Yamamoto T.S."/>
            <person name="Takagi C."/>
            <person name="Heald R."/>
            <person name="Miller K."/>
            <person name="Haudenschild C."/>
            <person name="Kitzman J."/>
            <person name="Nakayama T."/>
            <person name="Izutsu Y."/>
            <person name="Robert J."/>
            <person name="Fortriede J."/>
            <person name="Burns K."/>
            <person name="Lotay V."/>
            <person name="Karimi K."/>
            <person name="Yasuoka Y."/>
            <person name="Dichmann D.S."/>
            <person name="Flajnik M.F."/>
            <person name="Houston D.W."/>
            <person name="Shendure J."/>
            <person name="DuPasquier L."/>
            <person name="Vize P.D."/>
            <person name="Zorn A.M."/>
            <person name="Ito M."/>
            <person name="Marcotte E.M."/>
            <person name="Wallingford J.B."/>
            <person name="Ito Y."/>
            <person name="Asashima M."/>
            <person name="Ueno N."/>
            <person name="Matsuda Y."/>
            <person name="Veenstra G.J."/>
            <person name="Fujiyama A."/>
            <person name="Harland R.M."/>
            <person name="Taira M."/>
            <person name="Rokhsar D.S."/>
        </authorList>
    </citation>
    <scope>NUCLEOTIDE SEQUENCE [LARGE SCALE GENOMIC DNA]</scope>
    <source>
        <strain evidence="2">J</strain>
    </source>
</reference>
<dbReference type="EMBL" id="CM004471">
    <property type="protein sequence ID" value="OCT86602.1"/>
    <property type="molecule type" value="Genomic_DNA"/>
</dbReference>
<proteinExistence type="predicted"/>
<dbReference type="PANTHER" id="PTHR33198">
    <property type="entry name" value="ANK_REP_REGION DOMAIN-CONTAINING PROTEIN-RELATED"/>
    <property type="match status" value="1"/>
</dbReference>